<keyword evidence="2" id="KW-0812">Transmembrane</keyword>
<comment type="caution">
    <text evidence="3">The sequence shown here is derived from an EMBL/GenBank/DDBJ whole genome shotgun (WGS) entry which is preliminary data.</text>
</comment>
<dbReference type="AlphaFoldDB" id="A0AAW1GXH9"/>
<feature type="compositionally biased region" description="Low complexity" evidence="1">
    <location>
        <begin position="299"/>
        <end position="310"/>
    </location>
</feature>
<name>A0AAW1GXH9_SAPOF</name>
<dbReference type="InterPro" id="IPR012870">
    <property type="entry name" value="DUF1666"/>
</dbReference>
<evidence type="ECO:0000313" key="3">
    <source>
        <dbReference type="EMBL" id="KAK9668800.1"/>
    </source>
</evidence>
<evidence type="ECO:0008006" key="5">
    <source>
        <dbReference type="Google" id="ProtNLM"/>
    </source>
</evidence>
<keyword evidence="2" id="KW-1133">Transmembrane helix</keyword>
<protein>
    <recommendedName>
        <fullName evidence="5">Ribosomal protein L34Ae</fullName>
    </recommendedName>
</protein>
<evidence type="ECO:0000313" key="4">
    <source>
        <dbReference type="Proteomes" id="UP001443914"/>
    </source>
</evidence>
<proteinExistence type="predicted"/>
<feature type="region of interest" description="Disordered" evidence="1">
    <location>
        <begin position="299"/>
        <end position="327"/>
    </location>
</feature>
<feature type="region of interest" description="Disordered" evidence="1">
    <location>
        <begin position="176"/>
        <end position="198"/>
    </location>
</feature>
<keyword evidence="4" id="KW-1185">Reference proteome</keyword>
<gene>
    <name evidence="3" type="ORF">RND81_13G087600</name>
</gene>
<dbReference type="Proteomes" id="UP001443914">
    <property type="component" value="Unassembled WGS sequence"/>
</dbReference>
<dbReference type="EMBL" id="JBDFQZ010000013">
    <property type="protein sequence ID" value="KAK9668800.1"/>
    <property type="molecule type" value="Genomic_DNA"/>
</dbReference>
<keyword evidence="2" id="KW-0472">Membrane</keyword>
<reference evidence="3" key="1">
    <citation type="submission" date="2024-03" db="EMBL/GenBank/DDBJ databases">
        <title>WGS assembly of Saponaria officinalis var. Norfolk2.</title>
        <authorList>
            <person name="Jenkins J."/>
            <person name="Shu S."/>
            <person name="Grimwood J."/>
            <person name="Barry K."/>
            <person name="Goodstein D."/>
            <person name="Schmutz J."/>
            <person name="Leebens-Mack J."/>
            <person name="Osbourn A."/>
        </authorList>
    </citation>
    <scope>NUCLEOTIDE SEQUENCE [LARGE SCALE GENOMIC DNA]</scope>
    <source>
        <strain evidence="3">JIC</strain>
    </source>
</reference>
<dbReference type="Pfam" id="PF07891">
    <property type="entry name" value="DUF1666"/>
    <property type="match status" value="1"/>
</dbReference>
<dbReference type="PANTHER" id="PTHR46702:SF2">
    <property type="entry name" value="DNA LIGASE (DUF1666)"/>
    <property type="match status" value="1"/>
</dbReference>
<organism evidence="3 4">
    <name type="scientific">Saponaria officinalis</name>
    <name type="common">Common soapwort</name>
    <name type="synonym">Lychnis saponaria</name>
    <dbReference type="NCBI Taxonomy" id="3572"/>
    <lineage>
        <taxon>Eukaryota</taxon>
        <taxon>Viridiplantae</taxon>
        <taxon>Streptophyta</taxon>
        <taxon>Embryophyta</taxon>
        <taxon>Tracheophyta</taxon>
        <taxon>Spermatophyta</taxon>
        <taxon>Magnoliopsida</taxon>
        <taxon>eudicotyledons</taxon>
        <taxon>Gunneridae</taxon>
        <taxon>Pentapetalae</taxon>
        <taxon>Caryophyllales</taxon>
        <taxon>Caryophyllaceae</taxon>
        <taxon>Caryophylleae</taxon>
        <taxon>Saponaria</taxon>
    </lineage>
</organism>
<feature type="transmembrane region" description="Helical" evidence="2">
    <location>
        <begin position="12"/>
        <end position="35"/>
    </location>
</feature>
<evidence type="ECO:0000256" key="1">
    <source>
        <dbReference type="SAM" id="MobiDB-lite"/>
    </source>
</evidence>
<accession>A0AAW1GXH9</accession>
<sequence>MPCSRKVGIARLFFKITSVLKFFFLFFYLFSLYFAKLFTYFFRSEDDYEDDLSYEEEEDDEEYDQEEEEEEAEQIVVGIEEDEEVYRYSHGSKNNHLVADIVNGGECLIFVSEKSHETEQTNIGHEYSSSYDSVFEDPAEYFDDAPFYVEDCNTSSDYEHDHGDDLADYEVIKEVDTPTRATSNPADETFEQTYDDHNDYDNYDYQHDKAYRSQSFKDQSNDEGITRQNPLIIELKEDGSEMNPEKNKGGIGEEVVKETNFTRDEKFLIFDPPKSEAKKLQIKEKEIFEIFEDTYTIGSTSKSSSEWRSSIPDSGTEDPFSSSSRRSCPKWESYTVYQKYDEEMMFLDRLSAQKLHETESLRSFQVEPRSISQRIVHKIANKQKPSSEKDYKKSYRELEAAYVAQICLAWEALNWNYANFQRKLVSREKEEEDRGCPAYIAQQFQQLQVLLQRYVENEPYERGRRPEIYARMRSVAPKLLQVPEYHDYEGEYKDEVVDARIASASFLTILEEAIRTFMSFLKADRKTHCQVLTDLFKRGHKRSVDPAILRLLKKHCKKKKSKLKELQSSCILLRKRKIERREEMEILMALIDLQVVSRVLRMADITQQQLQWCEAKMCKVTLLEGKLQRDSSPLFFPAHSPT</sequence>
<dbReference type="PANTHER" id="PTHR46702">
    <property type="entry name" value="DNA LIGASE (DUF1666)-RELATED"/>
    <property type="match status" value="1"/>
</dbReference>
<evidence type="ECO:0000256" key="2">
    <source>
        <dbReference type="SAM" id="Phobius"/>
    </source>
</evidence>